<evidence type="ECO:0000313" key="4">
    <source>
        <dbReference type="EMBL" id="MDR7322536.1"/>
    </source>
</evidence>
<evidence type="ECO:0000256" key="2">
    <source>
        <dbReference type="ARBA" id="ARBA00022723"/>
    </source>
</evidence>
<evidence type="ECO:0000259" key="3">
    <source>
        <dbReference type="Pfam" id="PF13359"/>
    </source>
</evidence>
<gene>
    <name evidence="4" type="ORF">J2S44_002786</name>
</gene>
<comment type="caution">
    <text evidence="4">The sequence shown here is derived from an EMBL/GenBank/DDBJ whole genome shotgun (WGS) entry which is preliminary data.</text>
</comment>
<accession>A0AAE3ZPJ7</accession>
<keyword evidence="2" id="KW-0479">Metal-binding</keyword>
<reference evidence="4 5" key="1">
    <citation type="submission" date="2023-07" db="EMBL/GenBank/DDBJ databases">
        <title>Sequencing the genomes of 1000 actinobacteria strains.</title>
        <authorList>
            <person name="Klenk H.-P."/>
        </authorList>
    </citation>
    <scope>NUCLEOTIDE SEQUENCE [LARGE SCALE GENOMIC DNA]</scope>
    <source>
        <strain evidence="4 5">DSM 44711</strain>
    </source>
</reference>
<name>A0AAE3ZPJ7_9ACTN</name>
<dbReference type="Pfam" id="PF13359">
    <property type="entry name" value="DDE_Tnp_4"/>
    <property type="match status" value="1"/>
</dbReference>
<protein>
    <recommendedName>
        <fullName evidence="3">DDE Tnp4 domain-containing protein</fullName>
    </recommendedName>
</protein>
<evidence type="ECO:0000256" key="1">
    <source>
        <dbReference type="ARBA" id="ARBA00001968"/>
    </source>
</evidence>
<dbReference type="InterPro" id="IPR027806">
    <property type="entry name" value="HARBI1_dom"/>
</dbReference>
<keyword evidence="5" id="KW-1185">Reference proteome</keyword>
<evidence type="ECO:0000313" key="5">
    <source>
        <dbReference type="Proteomes" id="UP001183629"/>
    </source>
</evidence>
<comment type="cofactor">
    <cofactor evidence="1">
        <name>a divalent metal cation</name>
        <dbReference type="ChEBI" id="CHEBI:60240"/>
    </cofactor>
</comment>
<dbReference type="AlphaFoldDB" id="A0AAE3ZPJ7"/>
<dbReference type="EMBL" id="JAVDYC010000001">
    <property type="protein sequence ID" value="MDR7322536.1"/>
    <property type="molecule type" value="Genomic_DNA"/>
</dbReference>
<organism evidence="4 5">
    <name type="scientific">Catenuloplanes niger</name>
    <dbReference type="NCBI Taxonomy" id="587534"/>
    <lineage>
        <taxon>Bacteria</taxon>
        <taxon>Bacillati</taxon>
        <taxon>Actinomycetota</taxon>
        <taxon>Actinomycetes</taxon>
        <taxon>Micromonosporales</taxon>
        <taxon>Micromonosporaceae</taxon>
        <taxon>Catenuloplanes</taxon>
    </lineage>
</organism>
<dbReference type="Proteomes" id="UP001183629">
    <property type="component" value="Unassembled WGS sequence"/>
</dbReference>
<feature type="domain" description="DDE Tnp4" evidence="3">
    <location>
        <begin position="1"/>
        <end position="122"/>
    </location>
</feature>
<dbReference type="GO" id="GO:0046872">
    <property type="term" value="F:metal ion binding"/>
    <property type="evidence" value="ECO:0007669"/>
    <property type="project" value="UniProtKB-KW"/>
</dbReference>
<sequence length="131" mass="14228">MQVVADAAGRLVCASAALPGAVHDLTAARTHGIINALTSAHVMTFADKGYQGAGGAIRTPFKRHHRRPKLSRRQKAVNRAHAKIRTRGERAIATLKTWKILAKLRCCPRRATAIVQAILALHHVEANRYAG</sequence>
<proteinExistence type="predicted"/>